<dbReference type="AlphaFoldDB" id="A0A2A2PJK9"/>
<sequence length="80" mass="8832">MNRSTSAKEVNVAKNFLDLNTSPDLLLALKGAAQHKQTAEEVLEQRVSFVYGSVGSKNGITREQVRKLIFEQEGVEGAKR</sequence>
<accession>A0A2A2PJK9</accession>
<organism evidence="1 2">
    <name type="scientific">Pseudomonas moraviensis</name>
    <dbReference type="NCBI Taxonomy" id="321662"/>
    <lineage>
        <taxon>Bacteria</taxon>
        <taxon>Pseudomonadati</taxon>
        <taxon>Pseudomonadota</taxon>
        <taxon>Gammaproteobacteria</taxon>
        <taxon>Pseudomonadales</taxon>
        <taxon>Pseudomonadaceae</taxon>
        <taxon>Pseudomonas</taxon>
    </lineage>
</organism>
<name>A0A2A2PJK9_9PSED</name>
<protein>
    <submittedName>
        <fullName evidence="1">Uncharacterized protein</fullName>
    </submittedName>
</protein>
<gene>
    <name evidence="1" type="ORF">CKQ80_10055</name>
</gene>
<proteinExistence type="predicted"/>
<keyword evidence="2" id="KW-1185">Reference proteome</keyword>
<dbReference type="Proteomes" id="UP000217830">
    <property type="component" value="Unassembled WGS sequence"/>
</dbReference>
<dbReference type="EMBL" id="NRST01000001">
    <property type="protein sequence ID" value="PAW55634.1"/>
    <property type="molecule type" value="Genomic_DNA"/>
</dbReference>
<evidence type="ECO:0000313" key="2">
    <source>
        <dbReference type="Proteomes" id="UP000217830"/>
    </source>
</evidence>
<reference evidence="1 2" key="1">
    <citation type="submission" date="2017-08" db="EMBL/GenBank/DDBJ databases">
        <title>Draft Genome Sequence of Pseudomonas moraviensis TYU6, isolated from Taxus cuspidata by using PacBio Single-Molecule Real-Time Technology.</title>
        <authorList>
            <person name="Baek K.-H."/>
            <person name="Mishra A.K."/>
        </authorList>
    </citation>
    <scope>NUCLEOTIDE SEQUENCE [LARGE SCALE GENOMIC DNA]</scope>
    <source>
        <strain evidence="1 2">TYU6</strain>
    </source>
</reference>
<comment type="caution">
    <text evidence="1">The sequence shown here is derived from an EMBL/GenBank/DDBJ whole genome shotgun (WGS) entry which is preliminary data.</text>
</comment>
<evidence type="ECO:0000313" key="1">
    <source>
        <dbReference type="EMBL" id="PAW55634.1"/>
    </source>
</evidence>